<evidence type="ECO:0000313" key="2">
    <source>
        <dbReference type="Proteomes" id="UP001148629"/>
    </source>
</evidence>
<name>A0ACC1S2V6_9HYPO</name>
<keyword evidence="2" id="KW-1185">Reference proteome</keyword>
<dbReference type="EMBL" id="JANRMS010001107">
    <property type="protein sequence ID" value="KAJ3530994.1"/>
    <property type="molecule type" value="Genomic_DNA"/>
</dbReference>
<gene>
    <name evidence="1" type="ORF">NM208_g9076</name>
</gene>
<accession>A0ACC1S2V6</accession>
<evidence type="ECO:0000313" key="1">
    <source>
        <dbReference type="EMBL" id="KAJ3530994.1"/>
    </source>
</evidence>
<dbReference type="Proteomes" id="UP001148629">
    <property type="component" value="Unassembled WGS sequence"/>
</dbReference>
<protein>
    <submittedName>
        <fullName evidence="1">Uncharacterized protein</fullName>
    </submittedName>
</protein>
<reference evidence="1" key="1">
    <citation type="submission" date="2022-08" db="EMBL/GenBank/DDBJ databases">
        <title>Genome Sequence of Fusarium decemcellulare.</title>
        <authorList>
            <person name="Buettner E."/>
        </authorList>
    </citation>
    <scope>NUCLEOTIDE SEQUENCE</scope>
    <source>
        <strain evidence="1">Babe19</strain>
    </source>
</reference>
<comment type="caution">
    <text evidence="1">The sequence shown here is derived from an EMBL/GenBank/DDBJ whole genome shotgun (WGS) entry which is preliminary data.</text>
</comment>
<sequence length="402" mass="44405">MGDPLSVTSGLIAIVTATVQASIVLHKTVQSFRNHQITVERLTRELADLTSVLQSLAYHVEVDEKPFLPLKFPLHQCRQACTDFKQLIDKSTRHSGNQRTSFRDWARLSYMSSDVTGFTEMLAGYKSTINIALADATLRSSKVTLNVLNEYKEMIHDTKHDLEHHLDDIKSKLQALSSRPQQADAATNLQRLQSDEDSTEKCLDYLSQVLSQLNTMQFQVVEEEPSSTADIGTMAISARSVTYADALTLSTFKDCTTRISATMTQIEDYKLAQLNKPTSLQLDPEVDQQRLQGEASSIEERLRFCESAAYHASQAKIHELEDIAAGNDSTVLCVSTVGDLFRVKGVRSGDGSFQFFGSTSESALMGILRAQNQAQYIQNSSSTGDPELVYASSSAARNSPAE</sequence>
<organism evidence="1 2">
    <name type="scientific">Fusarium decemcellulare</name>
    <dbReference type="NCBI Taxonomy" id="57161"/>
    <lineage>
        <taxon>Eukaryota</taxon>
        <taxon>Fungi</taxon>
        <taxon>Dikarya</taxon>
        <taxon>Ascomycota</taxon>
        <taxon>Pezizomycotina</taxon>
        <taxon>Sordariomycetes</taxon>
        <taxon>Hypocreomycetidae</taxon>
        <taxon>Hypocreales</taxon>
        <taxon>Nectriaceae</taxon>
        <taxon>Fusarium</taxon>
        <taxon>Fusarium decemcellulare species complex</taxon>
    </lineage>
</organism>
<proteinExistence type="predicted"/>